<keyword evidence="4" id="KW-0863">Zinc-finger</keyword>
<feature type="compositionally biased region" description="Basic and acidic residues" evidence="9">
    <location>
        <begin position="840"/>
        <end position="851"/>
    </location>
</feature>
<evidence type="ECO:0000256" key="5">
    <source>
        <dbReference type="ARBA" id="ARBA00022833"/>
    </source>
</evidence>
<evidence type="ECO:0000313" key="12">
    <source>
        <dbReference type="Proteomes" id="UP001061958"/>
    </source>
</evidence>
<dbReference type="PANTHER" id="PTHR45888">
    <property type="entry name" value="HL01030P-RELATED"/>
    <property type="match status" value="1"/>
</dbReference>
<accession>A0A9C7UN86</accession>
<comment type="caution">
    <text evidence="11">The sequence shown here is derived from an EMBL/GenBank/DDBJ whole genome shotgun (WGS) entry which is preliminary data.</text>
</comment>
<dbReference type="Gene3D" id="3.30.40.10">
    <property type="entry name" value="Zinc/RING finger domain, C3HC4 (zinc finger)"/>
    <property type="match status" value="1"/>
</dbReference>
<keyword evidence="5" id="KW-0862">Zinc</keyword>
<dbReference type="GO" id="GO:0044666">
    <property type="term" value="C:MLL3/4 complex"/>
    <property type="evidence" value="ECO:0007669"/>
    <property type="project" value="TreeGrafter"/>
</dbReference>
<keyword evidence="8" id="KW-0539">Nucleus</keyword>
<feature type="region of interest" description="Disordered" evidence="9">
    <location>
        <begin position="370"/>
        <end position="391"/>
    </location>
</feature>
<dbReference type="GO" id="GO:0008270">
    <property type="term" value="F:zinc ion binding"/>
    <property type="evidence" value="ECO:0007669"/>
    <property type="project" value="UniProtKB-KW"/>
</dbReference>
<evidence type="ECO:0000259" key="10">
    <source>
        <dbReference type="PROSITE" id="PS51805"/>
    </source>
</evidence>
<evidence type="ECO:0000256" key="4">
    <source>
        <dbReference type="ARBA" id="ARBA00022771"/>
    </source>
</evidence>
<name>A0A9C7UN86_9RHOD</name>
<dbReference type="Gene3D" id="3.30.160.60">
    <property type="entry name" value="Classic Zinc Finger"/>
    <property type="match status" value="1"/>
</dbReference>
<keyword evidence="2" id="KW-0479">Metal-binding</keyword>
<dbReference type="GO" id="GO:0042800">
    <property type="term" value="F:histone H3K4 methyltransferase activity"/>
    <property type="evidence" value="ECO:0007669"/>
    <property type="project" value="TreeGrafter"/>
</dbReference>
<keyword evidence="7" id="KW-0804">Transcription</keyword>
<dbReference type="GO" id="GO:0045944">
    <property type="term" value="P:positive regulation of transcription by RNA polymerase II"/>
    <property type="evidence" value="ECO:0007669"/>
    <property type="project" value="TreeGrafter"/>
</dbReference>
<dbReference type="AlphaFoldDB" id="A0A9C7UN86"/>
<dbReference type="InterPro" id="IPR013083">
    <property type="entry name" value="Znf_RING/FYVE/PHD"/>
</dbReference>
<reference evidence="11" key="1">
    <citation type="journal article" date="2022" name="Proc. Natl. Acad. Sci. U.S.A.">
        <title>Life cycle and functional genomics of the unicellular red alga Galdieria for elucidating algal and plant evolution and industrial use.</title>
        <authorList>
            <person name="Hirooka S."/>
            <person name="Itabashi T."/>
            <person name="Ichinose T.M."/>
            <person name="Onuma R."/>
            <person name="Fujiwara T."/>
            <person name="Yamashita S."/>
            <person name="Jong L.W."/>
            <person name="Tomita R."/>
            <person name="Iwane A.H."/>
            <person name="Miyagishima S.Y."/>
        </authorList>
    </citation>
    <scope>NUCLEOTIDE SEQUENCE</scope>
    <source>
        <strain evidence="11">NBRC 102759</strain>
    </source>
</reference>
<protein>
    <recommendedName>
        <fullName evidence="10">PHD-type domain-containing protein</fullName>
    </recommendedName>
</protein>
<keyword evidence="6" id="KW-0805">Transcription regulation</keyword>
<dbReference type="PROSITE" id="PS51805">
    <property type="entry name" value="EPHD"/>
    <property type="match status" value="1"/>
</dbReference>
<evidence type="ECO:0000256" key="1">
    <source>
        <dbReference type="ARBA" id="ARBA00004123"/>
    </source>
</evidence>
<proteinExistence type="predicted"/>
<evidence type="ECO:0000256" key="9">
    <source>
        <dbReference type="SAM" id="MobiDB-lite"/>
    </source>
</evidence>
<evidence type="ECO:0000256" key="2">
    <source>
        <dbReference type="ARBA" id="ARBA00022723"/>
    </source>
</evidence>
<feature type="domain" description="PHD-type" evidence="10">
    <location>
        <begin position="406"/>
        <end position="524"/>
    </location>
</feature>
<evidence type="ECO:0000256" key="8">
    <source>
        <dbReference type="ARBA" id="ARBA00023242"/>
    </source>
</evidence>
<sequence length="880" mass="100690">MDDGDEKPYHRREGVESGKGLASYLSRLQKQFVSSQFTLYFKSFVEIVDSNHKERLDNSAFVEKQGEQSYRAIEETDQDIRKTFLQMYDRFYSEFQRSRGLQGGQQSNLDREDATQCVDYETSTFCPGCHKAFRTTLGLEIHQRSCQEICEEVVDPKESFPLDKITCNVCGVVCKTPFGLVIHQKKCKRLSETTGSNDSSLSDIGKTKEESSMEQHKIFYCGVCKEPAGRDFRELKKHQLFCSKGRKDYSQNSGSMLPKNQDCNFALQESSKDNHREQGNSANIQNTGYADSDYHNCEYCGLLCRTLLGLSVHQRKCEERRRQLTELYGPEALNEVHTCENCGRQCVSLYGLRIHQRKCFNRSSNTDAMNQEHIAKRPRSNYKPERTEAPDAVTKNSLDVASKKCQLSCALCPSATASSGNFDDFVGPFMNNVGRPGKSSLYVHVECALWAPEVYQDRVTKELCQVYDAYRRSRKKICDYCGEFGAPVPCLHKGCKKSYHYCCLTKANCFLDSSRFEAFCVYHTPRNDNVLSSLALENNNSFNSAQQETVSSTIKSHMTVEQREICQVIFSRKFKVISQIVFPEKLPHQFVLPWREHRCLNLKQVVNGDAQLLVLAWTQFYEHVDASPLLCGNESFFLRRNLRKYTRKSISVMQLRTLAPSSQNNLHCEVNLFERRKASNSCTLRNRRKCTKVRHFCWTLQDDSSGEFSVGFSEKTGQFKHDQHSYRMNSVVEQARYNESSQNSLSKEERLHLKSDSRKMEKGFRMQTLGLSDRNGRNSSLEFRKNTNDIGLFGGKEHLRSVFADSGHYEKRTTRVDTKTIVPLSTTLSFSKSFGGNSKPGKEDEQLEKKNGKSLRLDDIFSVDLDDSVLDQVCAPPSEV</sequence>
<organism evidence="11 12">
    <name type="scientific">Galdieria partita</name>
    <dbReference type="NCBI Taxonomy" id="83374"/>
    <lineage>
        <taxon>Eukaryota</taxon>
        <taxon>Rhodophyta</taxon>
        <taxon>Bangiophyceae</taxon>
        <taxon>Galdieriales</taxon>
        <taxon>Galdieriaceae</taxon>
        <taxon>Galdieria</taxon>
    </lineage>
</organism>
<dbReference type="Proteomes" id="UP001061958">
    <property type="component" value="Unassembled WGS sequence"/>
</dbReference>
<dbReference type="EMBL" id="BQMJ01000007">
    <property type="protein sequence ID" value="GJQ09250.1"/>
    <property type="molecule type" value="Genomic_DNA"/>
</dbReference>
<evidence type="ECO:0000256" key="7">
    <source>
        <dbReference type="ARBA" id="ARBA00023163"/>
    </source>
</evidence>
<dbReference type="CDD" id="cd15571">
    <property type="entry name" value="ePHD"/>
    <property type="match status" value="1"/>
</dbReference>
<dbReference type="Pfam" id="PF13771">
    <property type="entry name" value="zf-HC5HC2H"/>
    <property type="match status" value="1"/>
</dbReference>
<gene>
    <name evidence="11" type="ORF">GpartN1_g1041.t1</name>
</gene>
<dbReference type="OrthoDB" id="6077at2759"/>
<comment type="subcellular location">
    <subcellularLocation>
        <location evidence="1">Nucleus</location>
    </subcellularLocation>
</comment>
<evidence type="ECO:0000256" key="6">
    <source>
        <dbReference type="ARBA" id="ARBA00023015"/>
    </source>
</evidence>
<keyword evidence="3" id="KW-0677">Repeat</keyword>
<evidence type="ECO:0000256" key="3">
    <source>
        <dbReference type="ARBA" id="ARBA00022737"/>
    </source>
</evidence>
<keyword evidence="12" id="KW-1185">Reference proteome</keyword>
<reference evidence="11" key="2">
    <citation type="submission" date="2022-01" db="EMBL/GenBank/DDBJ databases">
        <authorList>
            <person name="Hirooka S."/>
            <person name="Miyagishima S.Y."/>
        </authorList>
    </citation>
    <scope>NUCLEOTIDE SEQUENCE</scope>
    <source>
        <strain evidence="11">NBRC 102759</strain>
    </source>
</reference>
<evidence type="ECO:0000313" key="11">
    <source>
        <dbReference type="EMBL" id="GJQ09250.1"/>
    </source>
</evidence>
<dbReference type="GO" id="GO:0003713">
    <property type="term" value="F:transcription coactivator activity"/>
    <property type="evidence" value="ECO:0007669"/>
    <property type="project" value="TreeGrafter"/>
</dbReference>
<feature type="region of interest" description="Disordered" evidence="9">
    <location>
        <begin position="832"/>
        <end position="851"/>
    </location>
</feature>
<dbReference type="InterPro" id="IPR034732">
    <property type="entry name" value="EPHD"/>
</dbReference>
<dbReference type="PANTHER" id="PTHR45888:SF6">
    <property type="entry name" value="HL01030P-RELATED"/>
    <property type="match status" value="1"/>
</dbReference>